<evidence type="ECO:0000256" key="1">
    <source>
        <dbReference type="SAM" id="MobiDB-lite"/>
    </source>
</evidence>
<sequence>MELRYTPIKSILMEAGESCRVPIPLQRCPLSKLISAPNRKQSQRVGSASRKIDVSEIEATICSQHISSLVDLRWCLPGTGTSGKASLSGFQCSREMLQIIKASPLIWEVSVNSELVRPQEEITCNVGDVLSLGVRIKVCSGLGQDPSSPGYQSYNNKPLQTISVPNGPKQVSSISDTSKQSDSPTSKELSDGKSEIPSDSRNKIQESTLSPPSETSVPKISTHVIPPIVEPSETNSVDALPPRFTLPRLALSLRFFQDHRNGVSNYRLDTRLATAGAVNRVPLPQLSEGGEAYHESSVVFFTPGQYKVDISCSSIEEGSSGFLGKTISGSESSSSTTWRFVPPIEITVEDV</sequence>
<evidence type="ECO:0000259" key="2">
    <source>
        <dbReference type="Pfam" id="PF26283"/>
    </source>
</evidence>
<accession>A0A8K0K818</accession>
<dbReference type="PANTHER" id="PTHR21512">
    <property type="entry name" value="TRAFFICKING PROTEIN PARTICLE COMPLEX SUBUNIT 9"/>
    <property type="match status" value="1"/>
</dbReference>
<dbReference type="PANTHER" id="PTHR21512:SF5">
    <property type="entry name" value="TRAFFICKING PROTEIN PARTICLE COMPLEX SUBUNIT 9"/>
    <property type="match status" value="1"/>
</dbReference>
<protein>
    <recommendedName>
        <fullName evidence="2">Trs120/TRAPPC9 fourth Ig-like domain-containing protein</fullName>
    </recommendedName>
</protein>
<feature type="compositionally biased region" description="Polar residues" evidence="1">
    <location>
        <begin position="145"/>
        <end position="164"/>
    </location>
</feature>
<keyword evidence="4" id="KW-1185">Reference proteome</keyword>
<organism evidence="3 4">
    <name type="scientific">Ladona fulva</name>
    <name type="common">Scarce chaser dragonfly</name>
    <name type="synonym">Libellula fulva</name>
    <dbReference type="NCBI Taxonomy" id="123851"/>
    <lineage>
        <taxon>Eukaryota</taxon>
        <taxon>Metazoa</taxon>
        <taxon>Ecdysozoa</taxon>
        <taxon>Arthropoda</taxon>
        <taxon>Hexapoda</taxon>
        <taxon>Insecta</taxon>
        <taxon>Pterygota</taxon>
        <taxon>Palaeoptera</taxon>
        <taxon>Odonata</taxon>
        <taxon>Epiprocta</taxon>
        <taxon>Anisoptera</taxon>
        <taxon>Libelluloidea</taxon>
        <taxon>Libellulidae</taxon>
        <taxon>Ladona</taxon>
    </lineage>
</organism>
<feature type="domain" description="Trs120/TRAPPC9 fourth Ig-like" evidence="2">
    <location>
        <begin position="252"/>
        <end position="348"/>
    </location>
</feature>
<reference evidence="3" key="1">
    <citation type="submission" date="2013-04" db="EMBL/GenBank/DDBJ databases">
        <authorList>
            <person name="Qu J."/>
            <person name="Murali S.C."/>
            <person name="Bandaranaike D."/>
            <person name="Bellair M."/>
            <person name="Blankenburg K."/>
            <person name="Chao H."/>
            <person name="Dinh H."/>
            <person name="Doddapaneni H."/>
            <person name="Downs B."/>
            <person name="Dugan-Rocha S."/>
            <person name="Elkadiri S."/>
            <person name="Gnanaolivu R.D."/>
            <person name="Hernandez B."/>
            <person name="Javaid M."/>
            <person name="Jayaseelan J.C."/>
            <person name="Lee S."/>
            <person name="Li M."/>
            <person name="Ming W."/>
            <person name="Munidasa M."/>
            <person name="Muniz J."/>
            <person name="Nguyen L."/>
            <person name="Ongeri F."/>
            <person name="Osuji N."/>
            <person name="Pu L.-L."/>
            <person name="Puazo M."/>
            <person name="Qu C."/>
            <person name="Quiroz J."/>
            <person name="Raj R."/>
            <person name="Weissenberger G."/>
            <person name="Xin Y."/>
            <person name="Zou X."/>
            <person name="Han Y."/>
            <person name="Richards S."/>
            <person name="Worley K."/>
            <person name="Muzny D."/>
            <person name="Gibbs R."/>
        </authorList>
    </citation>
    <scope>NUCLEOTIDE SEQUENCE</scope>
    <source>
        <strain evidence="3">Sampled in the wild</strain>
    </source>
</reference>
<dbReference type="InterPro" id="IPR013935">
    <property type="entry name" value="Trs120_TRAPPC9"/>
</dbReference>
<evidence type="ECO:0000313" key="4">
    <source>
        <dbReference type="Proteomes" id="UP000792457"/>
    </source>
</evidence>
<dbReference type="Proteomes" id="UP000792457">
    <property type="component" value="Unassembled WGS sequence"/>
</dbReference>
<feature type="compositionally biased region" description="Basic and acidic residues" evidence="1">
    <location>
        <begin position="188"/>
        <end position="204"/>
    </location>
</feature>
<comment type="caution">
    <text evidence="3">The sequence shown here is derived from an EMBL/GenBank/DDBJ whole genome shotgun (WGS) entry which is preliminary data.</text>
</comment>
<dbReference type="InterPro" id="IPR058568">
    <property type="entry name" value="Ig_TRAPPC9_Trs120_4th"/>
</dbReference>
<proteinExistence type="predicted"/>
<gene>
    <name evidence="3" type="ORF">J437_LFUL010623</name>
</gene>
<dbReference type="AlphaFoldDB" id="A0A8K0K818"/>
<dbReference type="GO" id="GO:0005802">
    <property type="term" value="C:trans-Golgi network"/>
    <property type="evidence" value="ECO:0007669"/>
    <property type="project" value="TreeGrafter"/>
</dbReference>
<dbReference type="OrthoDB" id="27962at2759"/>
<feature type="region of interest" description="Disordered" evidence="1">
    <location>
        <begin position="145"/>
        <end position="220"/>
    </location>
</feature>
<feature type="compositionally biased region" description="Polar residues" evidence="1">
    <location>
        <begin position="205"/>
        <end position="219"/>
    </location>
</feature>
<feature type="compositionally biased region" description="Low complexity" evidence="1">
    <location>
        <begin position="172"/>
        <end position="183"/>
    </location>
</feature>
<dbReference type="Pfam" id="PF26283">
    <property type="entry name" value="Ig_TRAPPC9-Trs120_4th"/>
    <property type="match status" value="1"/>
</dbReference>
<evidence type="ECO:0000313" key="3">
    <source>
        <dbReference type="EMBL" id="KAG8230131.1"/>
    </source>
</evidence>
<dbReference type="EMBL" id="KZ308467">
    <property type="protein sequence ID" value="KAG8230131.1"/>
    <property type="molecule type" value="Genomic_DNA"/>
</dbReference>
<name>A0A8K0K818_LADFU</name>
<reference evidence="3" key="2">
    <citation type="submission" date="2017-10" db="EMBL/GenBank/DDBJ databases">
        <title>Ladona fulva Genome sequencing and assembly.</title>
        <authorList>
            <person name="Murali S."/>
            <person name="Richards S."/>
            <person name="Bandaranaike D."/>
            <person name="Bellair M."/>
            <person name="Blankenburg K."/>
            <person name="Chao H."/>
            <person name="Dinh H."/>
            <person name="Doddapaneni H."/>
            <person name="Dugan-Rocha S."/>
            <person name="Elkadiri S."/>
            <person name="Gnanaolivu R."/>
            <person name="Hernandez B."/>
            <person name="Skinner E."/>
            <person name="Javaid M."/>
            <person name="Lee S."/>
            <person name="Li M."/>
            <person name="Ming W."/>
            <person name="Munidasa M."/>
            <person name="Muniz J."/>
            <person name="Nguyen L."/>
            <person name="Hughes D."/>
            <person name="Osuji N."/>
            <person name="Pu L.-L."/>
            <person name="Puazo M."/>
            <person name="Qu C."/>
            <person name="Quiroz J."/>
            <person name="Raj R."/>
            <person name="Weissenberger G."/>
            <person name="Xin Y."/>
            <person name="Zou X."/>
            <person name="Han Y."/>
            <person name="Worley K."/>
            <person name="Muzny D."/>
            <person name="Gibbs R."/>
        </authorList>
    </citation>
    <scope>NUCLEOTIDE SEQUENCE</scope>
    <source>
        <strain evidence="3">Sampled in the wild</strain>
    </source>
</reference>